<keyword evidence="2" id="KW-1003">Cell membrane</keyword>
<protein>
    <submittedName>
        <fullName evidence="9">UDP-GlcNAc:undecaprenyl-phosphate GlcNAc-1-phosphate transferase</fullName>
    </submittedName>
</protein>
<feature type="transmembrane region" description="Helical" evidence="8">
    <location>
        <begin position="101"/>
        <end position="118"/>
    </location>
</feature>
<feature type="transmembrane region" description="Helical" evidence="8">
    <location>
        <begin position="236"/>
        <end position="257"/>
    </location>
</feature>
<dbReference type="GO" id="GO:0009103">
    <property type="term" value="P:lipopolysaccharide biosynthetic process"/>
    <property type="evidence" value="ECO:0007669"/>
    <property type="project" value="TreeGrafter"/>
</dbReference>
<dbReference type="InterPro" id="IPR000715">
    <property type="entry name" value="Glycosyl_transferase_4"/>
</dbReference>
<feature type="transmembrane region" description="Helical" evidence="8">
    <location>
        <begin position="6"/>
        <end position="27"/>
    </location>
</feature>
<evidence type="ECO:0000256" key="1">
    <source>
        <dbReference type="ARBA" id="ARBA00004651"/>
    </source>
</evidence>
<dbReference type="GO" id="GO:0071555">
    <property type="term" value="P:cell wall organization"/>
    <property type="evidence" value="ECO:0007669"/>
    <property type="project" value="TreeGrafter"/>
</dbReference>
<evidence type="ECO:0000256" key="3">
    <source>
        <dbReference type="ARBA" id="ARBA00022679"/>
    </source>
</evidence>
<evidence type="ECO:0000256" key="2">
    <source>
        <dbReference type="ARBA" id="ARBA00022475"/>
    </source>
</evidence>
<evidence type="ECO:0000313" key="10">
    <source>
        <dbReference type="Proteomes" id="UP000276443"/>
    </source>
</evidence>
<keyword evidence="7" id="KW-0479">Metal-binding</keyword>
<feature type="binding site" evidence="7">
    <location>
        <position position="211"/>
    </location>
    <ligand>
        <name>Mg(2+)</name>
        <dbReference type="ChEBI" id="CHEBI:18420"/>
    </ligand>
</feature>
<proteinExistence type="predicted"/>
<feature type="transmembrane region" description="Helical" evidence="8">
    <location>
        <begin position="288"/>
        <end position="306"/>
    </location>
</feature>
<dbReference type="GO" id="GO:0005886">
    <property type="term" value="C:plasma membrane"/>
    <property type="evidence" value="ECO:0007669"/>
    <property type="project" value="UniProtKB-SubCell"/>
</dbReference>
<comment type="caution">
    <text evidence="9">The sequence shown here is derived from an EMBL/GenBank/DDBJ whole genome shotgun (WGS) entry which is preliminary data.</text>
</comment>
<gene>
    <name evidence="9" type="ORF">EDC24_1389</name>
</gene>
<sequence length="353" mass="38273">MSYTSIIIGFVLTFLLTLITTPLIIYIAKKLGYVDRPNDRKKHNGDIPLLGGLAIIIPIIGGLLYFQPEHYSLLAISIGAVLIIASGIADDILNLKPVTKLLVQVTAAVVVLSSGIMIEKVTVPFLGSVDIGLFGYVLTVLWIVGITNAMNLIDGLDGLATGTAGIAFVSVFVMAVGDGAILVVTLSTVFIAALSAFLIFNFYPAKIFLGDTGSLFIGYSLAVISMLGLFKNVTVFTFIVPIVLLTIPIFDTLFAIVRRAMNKQHIMTADRMHIHYVLLEMGLGHRKTVLLIYLFSAFFGLTAIVFTNATTILSLFIMMGVLIVLHILAELTGVVYNGKQPVVNSIKRLFQYK</sequence>
<evidence type="ECO:0000256" key="5">
    <source>
        <dbReference type="ARBA" id="ARBA00022989"/>
    </source>
</evidence>
<dbReference type="RefSeq" id="WP_124220987.1">
    <property type="nucleotide sequence ID" value="NZ_RKRF01000008.1"/>
</dbReference>
<feature type="transmembrane region" description="Helical" evidence="8">
    <location>
        <begin position="207"/>
        <end position="230"/>
    </location>
</feature>
<dbReference type="PROSITE" id="PS01348">
    <property type="entry name" value="MRAY_2"/>
    <property type="match status" value="1"/>
</dbReference>
<accession>A0A3N5B8Y5</accession>
<feature type="transmembrane region" description="Helical" evidence="8">
    <location>
        <begin position="181"/>
        <end position="200"/>
    </location>
</feature>
<evidence type="ECO:0000256" key="7">
    <source>
        <dbReference type="PIRSR" id="PIRSR600715-1"/>
    </source>
</evidence>
<feature type="transmembrane region" description="Helical" evidence="8">
    <location>
        <begin position="47"/>
        <end position="65"/>
    </location>
</feature>
<reference evidence="9 10" key="1">
    <citation type="submission" date="2018-11" db="EMBL/GenBank/DDBJ databases">
        <title>Genomic Encyclopedia of Type Strains, Phase IV (KMG-IV): sequencing the most valuable type-strain genomes for metagenomic binning, comparative biology and taxonomic classification.</title>
        <authorList>
            <person name="Goeker M."/>
        </authorList>
    </citation>
    <scope>NUCLEOTIDE SEQUENCE [LARGE SCALE GENOMIC DNA]</scope>
    <source>
        <strain evidence="9 10">DSM 18090</strain>
    </source>
</reference>
<dbReference type="PANTHER" id="PTHR22926">
    <property type="entry name" value="PHOSPHO-N-ACETYLMURAMOYL-PENTAPEPTIDE-TRANSFERASE"/>
    <property type="match status" value="1"/>
</dbReference>
<feature type="transmembrane region" description="Helical" evidence="8">
    <location>
        <begin position="71"/>
        <end position="89"/>
    </location>
</feature>
<organism evidence="9 10">
    <name type="scientific">Aquisalibacillus elongatus</name>
    <dbReference type="NCBI Taxonomy" id="485577"/>
    <lineage>
        <taxon>Bacteria</taxon>
        <taxon>Bacillati</taxon>
        <taxon>Bacillota</taxon>
        <taxon>Bacilli</taxon>
        <taxon>Bacillales</taxon>
        <taxon>Bacillaceae</taxon>
        <taxon>Aquisalibacillus</taxon>
    </lineage>
</organism>
<keyword evidence="6 8" id="KW-0472">Membrane</keyword>
<dbReference type="AlphaFoldDB" id="A0A3N5B8Y5"/>
<dbReference type="GO" id="GO:0016780">
    <property type="term" value="F:phosphotransferase activity, for other substituted phosphate groups"/>
    <property type="evidence" value="ECO:0007669"/>
    <property type="project" value="InterPro"/>
</dbReference>
<dbReference type="InterPro" id="IPR018480">
    <property type="entry name" value="PNAcMuramoyl-5peptid_Trfase_CS"/>
</dbReference>
<evidence type="ECO:0000256" key="8">
    <source>
        <dbReference type="SAM" id="Phobius"/>
    </source>
</evidence>
<dbReference type="Pfam" id="PF00953">
    <property type="entry name" value="Glycos_transf_4"/>
    <property type="match status" value="1"/>
</dbReference>
<feature type="transmembrane region" description="Helical" evidence="8">
    <location>
        <begin position="156"/>
        <end position="175"/>
    </location>
</feature>
<feature type="transmembrane region" description="Helical" evidence="8">
    <location>
        <begin position="124"/>
        <end position="144"/>
    </location>
</feature>
<dbReference type="Proteomes" id="UP000276443">
    <property type="component" value="Unassembled WGS sequence"/>
</dbReference>
<keyword evidence="5 8" id="KW-1133">Transmembrane helix</keyword>
<keyword evidence="3 9" id="KW-0808">Transferase</keyword>
<keyword evidence="7" id="KW-0460">Magnesium</keyword>
<feature type="transmembrane region" description="Helical" evidence="8">
    <location>
        <begin position="312"/>
        <end position="338"/>
    </location>
</feature>
<dbReference type="PANTHER" id="PTHR22926:SF3">
    <property type="entry name" value="UNDECAPRENYL-PHOSPHATE ALPHA-N-ACETYLGLUCOSAMINYL 1-PHOSPHATE TRANSFERASE"/>
    <property type="match status" value="1"/>
</dbReference>
<dbReference type="OrthoDB" id="9783652at2"/>
<name>A0A3N5B8Y5_9BACI</name>
<dbReference type="GO" id="GO:0044038">
    <property type="term" value="P:cell wall macromolecule biosynthetic process"/>
    <property type="evidence" value="ECO:0007669"/>
    <property type="project" value="TreeGrafter"/>
</dbReference>
<dbReference type="GO" id="GO:0046872">
    <property type="term" value="F:metal ion binding"/>
    <property type="evidence" value="ECO:0007669"/>
    <property type="project" value="UniProtKB-KW"/>
</dbReference>
<evidence type="ECO:0000256" key="4">
    <source>
        <dbReference type="ARBA" id="ARBA00022692"/>
    </source>
</evidence>
<dbReference type="EMBL" id="RKRF01000008">
    <property type="protein sequence ID" value="RPF54196.1"/>
    <property type="molecule type" value="Genomic_DNA"/>
</dbReference>
<feature type="binding site" evidence="7">
    <location>
        <position position="151"/>
    </location>
    <ligand>
        <name>Mg(2+)</name>
        <dbReference type="ChEBI" id="CHEBI:18420"/>
    </ligand>
</feature>
<comment type="subcellular location">
    <subcellularLocation>
        <location evidence="1">Cell membrane</location>
        <topology evidence="1">Multi-pass membrane protein</topology>
    </subcellularLocation>
</comment>
<comment type="cofactor">
    <cofactor evidence="7">
        <name>Mg(2+)</name>
        <dbReference type="ChEBI" id="CHEBI:18420"/>
    </cofactor>
</comment>
<keyword evidence="10" id="KW-1185">Reference proteome</keyword>
<evidence type="ECO:0000313" key="9">
    <source>
        <dbReference type="EMBL" id="RPF54196.1"/>
    </source>
</evidence>
<keyword evidence="4 8" id="KW-0812">Transmembrane</keyword>
<evidence type="ECO:0000256" key="6">
    <source>
        <dbReference type="ARBA" id="ARBA00023136"/>
    </source>
</evidence>
<dbReference type="CDD" id="cd06853">
    <property type="entry name" value="GT_WecA_like"/>
    <property type="match status" value="1"/>
</dbReference>